<reference evidence="2 3" key="1">
    <citation type="submission" date="2018-08" db="EMBL/GenBank/DDBJ databases">
        <authorList>
            <person name="Hellinger R.D."/>
            <person name="Sparks H.E."/>
            <person name="Pedulla M.L."/>
            <person name="Garlena R.A."/>
            <person name="Russell D.A."/>
            <person name="Pope W.H."/>
            <person name="Jacobs-Sera D."/>
            <person name="Hatfull G.F."/>
        </authorList>
    </citation>
    <scope>NUCLEOTIDE SEQUENCE [LARGE SCALE GENOMIC DNA]</scope>
</reference>
<protein>
    <submittedName>
        <fullName evidence="2">Uncharacterized protein</fullName>
    </submittedName>
</protein>
<evidence type="ECO:0000313" key="2">
    <source>
        <dbReference type="EMBL" id="AYD82223.1"/>
    </source>
</evidence>
<dbReference type="Proteomes" id="UP000267267">
    <property type="component" value="Segment"/>
</dbReference>
<sequence length="45" mass="5077">MRGYRAYKFKPGPMTKQSGSIPEYRAKPGLMRAPHVKGVRVGRES</sequence>
<name>A0A386KAD9_9CAUD</name>
<proteinExistence type="predicted"/>
<evidence type="ECO:0000256" key="1">
    <source>
        <dbReference type="SAM" id="MobiDB-lite"/>
    </source>
</evidence>
<feature type="region of interest" description="Disordered" evidence="1">
    <location>
        <begin position="1"/>
        <end position="22"/>
    </location>
</feature>
<organism evidence="2 3">
    <name type="scientific">Mycobacterium phage Wamburgrxpress</name>
    <dbReference type="NCBI Taxonomy" id="2315617"/>
    <lineage>
        <taxon>Viruses</taxon>
        <taxon>Duplodnaviria</taxon>
        <taxon>Heunggongvirae</taxon>
        <taxon>Uroviricota</taxon>
        <taxon>Caudoviricetes</taxon>
        <taxon>Vilmaviridae</taxon>
        <taxon>Lclasvirinae</taxon>
        <taxon>Bronvirus</taxon>
        <taxon>Bronvirus joedirt</taxon>
        <taxon>Mycobacterium virus JoeDirt</taxon>
    </lineage>
</organism>
<accession>A0A386KAD9</accession>
<dbReference type="EMBL" id="MH744425">
    <property type="protein sequence ID" value="AYD82223.1"/>
    <property type="molecule type" value="Genomic_DNA"/>
</dbReference>
<gene>
    <name evidence="2" type="primary">43</name>
    <name evidence="2" type="ORF">SEA_WAMBURGRXPRESS_44</name>
</gene>
<evidence type="ECO:0000313" key="3">
    <source>
        <dbReference type="Proteomes" id="UP000267267"/>
    </source>
</evidence>